<feature type="domain" description="Bromo" evidence="4">
    <location>
        <begin position="52"/>
        <end position="122"/>
    </location>
</feature>
<dbReference type="OMA" id="YRRSEAK"/>
<keyword evidence="1 2" id="KW-0103">Bromodomain</keyword>
<feature type="region of interest" description="Disordered" evidence="3">
    <location>
        <begin position="336"/>
        <end position="364"/>
    </location>
</feature>
<organism evidence="5 6">
    <name type="scientific">Ustilago hordei</name>
    <name type="common">Barley covered smut fungus</name>
    <dbReference type="NCBI Taxonomy" id="120017"/>
    <lineage>
        <taxon>Eukaryota</taxon>
        <taxon>Fungi</taxon>
        <taxon>Dikarya</taxon>
        <taxon>Basidiomycota</taxon>
        <taxon>Ustilaginomycotina</taxon>
        <taxon>Ustilaginomycetes</taxon>
        <taxon>Ustilaginales</taxon>
        <taxon>Ustilaginaceae</taxon>
        <taxon>Ustilago</taxon>
    </lineage>
</organism>
<dbReference type="GO" id="GO:0006325">
    <property type="term" value="P:chromatin organization"/>
    <property type="evidence" value="ECO:0007669"/>
    <property type="project" value="UniProtKB-ARBA"/>
</dbReference>
<dbReference type="PROSITE" id="PS50014">
    <property type="entry name" value="BROMODOMAIN_2"/>
    <property type="match status" value="1"/>
</dbReference>
<dbReference type="GO" id="GO:0000124">
    <property type="term" value="C:SAGA complex"/>
    <property type="evidence" value="ECO:0007669"/>
    <property type="project" value="InterPro"/>
</dbReference>
<dbReference type="Proteomes" id="UP000006174">
    <property type="component" value="Unassembled WGS sequence"/>
</dbReference>
<feature type="compositionally biased region" description="Basic residues" evidence="3">
    <location>
        <begin position="803"/>
        <end position="812"/>
    </location>
</feature>
<sequence>MKYLLQAIEAKRSSVKLADSELRDLLTQVCKGRDEREEFLESIDRIITELKNYTEHSTAFLSKVSKRDAPDYYDVIKHPMDLGTMQKKVKSGQYKTKKQFAADLELIWENCLTYNSDPSHPLRRNVAFMRKKANHLLEFIGEKSEVRDVLGQWGANAGSGKRMNANGVPVEDVRVDQGVEGRKVGKDGKEQRKRKKRREGGGEFGDQEAFVRTSAGMLNFARIDAGLSMVEQGAGPSSKPMMTALAKQPLEAMDSIKADAEEEEHVLSTVLSSIFAPPPQRGKGKEKATPEPRSQSQAQSHAASITTASTTPHGISPLDASADWFTVTTSQRLMTGALPSLPSSDRVPVQEAEDEERGRGKKRRKKAYHLIPATHRKGLQGKIARNIRTLHKVQATHAKFLSLAHFVENEAPIPAYLTSMSSDEESDYPSDPEDDASWSRFGQIRNPFTRISAESAREHASYNVRLILAHQGFEGGHRSAVDVLTDTLGEFLGNMGRMLRLYADRYATSMSAEEMILHTLQETQGTDVAGLENYIKNNVERYGSKMSDLLRKLRSSYREQFTLSTERGRGVIEDEALFADNGEALVAGNFAEDLGDDYFGFKELGLDREVGLSGLTVPSRLFYGRGKNSALLARAGGESAAKENVLPYPPPPESIPLVASAIGDQIGLLQGFYQEKMREHRQRTKHAQELAIAKEAQEEERVEEGEDGEKEAEGEGEMKDWVLQANTLPDQEQEKQRYKVPPTGKMPRRVIWTTATERKWLIDREREKLDREKAEQQAAAAGLSGVTMAAGGAGSGAGGGSKGKVKKSGITA</sequence>
<dbReference type="PROSITE" id="PS00633">
    <property type="entry name" value="BROMODOMAIN_1"/>
    <property type="match status" value="1"/>
</dbReference>
<dbReference type="InterPro" id="IPR001487">
    <property type="entry name" value="Bromodomain"/>
</dbReference>
<dbReference type="InterPro" id="IPR037782">
    <property type="entry name" value="Spt7"/>
</dbReference>
<dbReference type="Gene3D" id="1.10.20.10">
    <property type="entry name" value="Histone, subunit A"/>
    <property type="match status" value="1"/>
</dbReference>
<comment type="caution">
    <text evidence="5">The sequence shown here is derived from an EMBL/GenBank/DDBJ whole genome shotgun (WGS) entry which is preliminary data.</text>
</comment>
<dbReference type="PANTHER" id="PTHR47343">
    <property type="entry name" value="TRANSCRIPTIONAL ACTIVATOR SPT7"/>
    <property type="match status" value="1"/>
</dbReference>
<feature type="region of interest" description="Disordered" evidence="3">
    <location>
        <begin position="158"/>
        <end position="208"/>
    </location>
</feature>
<protein>
    <submittedName>
        <fullName evidence="5">Related to transcription regulator SPT7</fullName>
    </submittedName>
</protein>
<evidence type="ECO:0000256" key="2">
    <source>
        <dbReference type="PROSITE-ProRule" id="PRU00035"/>
    </source>
</evidence>
<dbReference type="AlphaFoldDB" id="I2FVW6"/>
<dbReference type="GO" id="GO:0006357">
    <property type="term" value="P:regulation of transcription by RNA polymerase II"/>
    <property type="evidence" value="ECO:0007669"/>
    <property type="project" value="TreeGrafter"/>
</dbReference>
<dbReference type="Pfam" id="PF00439">
    <property type="entry name" value="Bromodomain"/>
    <property type="match status" value="1"/>
</dbReference>
<dbReference type="CDD" id="cd05510">
    <property type="entry name" value="Bromo_SPT7_like"/>
    <property type="match status" value="1"/>
</dbReference>
<feature type="compositionally biased region" description="Gly residues" evidence="3">
    <location>
        <begin position="791"/>
        <end position="802"/>
    </location>
</feature>
<dbReference type="GO" id="GO:0046982">
    <property type="term" value="F:protein heterodimerization activity"/>
    <property type="evidence" value="ECO:0007669"/>
    <property type="project" value="InterPro"/>
</dbReference>
<dbReference type="SMART" id="SM00297">
    <property type="entry name" value="BROMO"/>
    <property type="match status" value="1"/>
</dbReference>
<feature type="region of interest" description="Disordered" evidence="3">
    <location>
        <begin position="787"/>
        <end position="812"/>
    </location>
</feature>
<dbReference type="SUPFAM" id="SSF47370">
    <property type="entry name" value="Bromodomain"/>
    <property type="match status" value="1"/>
</dbReference>
<dbReference type="InterPro" id="IPR018359">
    <property type="entry name" value="Bromodomain_CS"/>
</dbReference>
<evidence type="ECO:0000256" key="3">
    <source>
        <dbReference type="SAM" id="MobiDB-lite"/>
    </source>
</evidence>
<dbReference type="eggNOG" id="KOG1472">
    <property type="taxonomic scope" value="Eukaryota"/>
</dbReference>
<feature type="region of interest" description="Disordered" evidence="3">
    <location>
        <begin position="272"/>
        <end position="314"/>
    </location>
</feature>
<dbReference type="HOGENOM" id="CLU_006198_1_0_1"/>
<dbReference type="EMBL" id="CAGI01000160">
    <property type="protein sequence ID" value="CCF51059.1"/>
    <property type="molecule type" value="Genomic_DNA"/>
</dbReference>
<dbReference type="STRING" id="1128400.I2FVW6"/>
<dbReference type="PRINTS" id="PR00503">
    <property type="entry name" value="BROMODOMAIN"/>
</dbReference>
<dbReference type="GO" id="GO:0046695">
    <property type="term" value="C:SLIK (SAGA-like) complex"/>
    <property type="evidence" value="ECO:0007669"/>
    <property type="project" value="InterPro"/>
</dbReference>
<reference evidence="5 6" key="1">
    <citation type="journal article" date="2012" name="Plant Cell">
        <title>Genome comparison of barley and maize smut fungi reveals targeted loss of RNA silencing components and species-specific presence of transposable elements.</title>
        <authorList>
            <person name="Laurie J.D."/>
            <person name="Ali S."/>
            <person name="Linning R."/>
            <person name="Mannhaupt G."/>
            <person name="Wong P."/>
            <person name="Gueldener U."/>
            <person name="Muensterkoetter M."/>
            <person name="Moore R."/>
            <person name="Kahmann R."/>
            <person name="Bakkeren G."/>
            <person name="Schirawski J."/>
        </authorList>
    </citation>
    <scope>NUCLEOTIDE SEQUENCE [LARGE SCALE GENOMIC DNA]</scope>
    <source>
        <strain evidence="6">Uh4875-4</strain>
    </source>
</reference>
<evidence type="ECO:0000313" key="5">
    <source>
        <dbReference type="EMBL" id="CCF51059.1"/>
    </source>
</evidence>
<evidence type="ECO:0000313" key="6">
    <source>
        <dbReference type="Proteomes" id="UP000006174"/>
    </source>
</evidence>
<accession>I2FVW6</accession>
<dbReference type="CDD" id="cd22927">
    <property type="entry name" value="HFD_SPT7"/>
    <property type="match status" value="1"/>
</dbReference>
<feature type="compositionally biased region" description="Basic and acidic residues" evidence="3">
    <location>
        <begin position="171"/>
        <end position="190"/>
    </location>
</feature>
<dbReference type="InterPro" id="IPR036427">
    <property type="entry name" value="Bromodomain-like_sf"/>
</dbReference>
<dbReference type="Gene3D" id="1.20.920.10">
    <property type="entry name" value="Bromodomain-like"/>
    <property type="match status" value="1"/>
</dbReference>
<keyword evidence="6" id="KW-1185">Reference proteome</keyword>
<name>I2FVW6_USTHO</name>
<evidence type="ECO:0000256" key="1">
    <source>
        <dbReference type="ARBA" id="ARBA00023117"/>
    </source>
</evidence>
<dbReference type="OrthoDB" id="21449at2759"/>
<dbReference type="FunFam" id="1.20.920.10:FF:000070">
    <property type="entry name" value="Related to transcription regulator SPT7"/>
    <property type="match status" value="1"/>
</dbReference>
<proteinExistence type="predicted"/>
<dbReference type="GO" id="GO:0005198">
    <property type="term" value="F:structural molecule activity"/>
    <property type="evidence" value="ECO:0007669"/>
    <property type="project" value="TreeGrafter"/>
</dbReference>
<gene>
    <name evidence="5" type="ORF">UHOR_06971</name>
</gene>
<dbReference type="InterPro" id="IPR009072">
    <property type="entry name" value="Histone-fold"/>
</dbReference>
<feature type="compositionally biased region" description="Acidic residues" evidence="3">
    <location>
        <begin position="697"/>
        <end position="710"/>
    </location>
</feature>
<feature type="region of interest" description="Disordered" evidence="3">
    <location>
        <begin position="693"/>
        <end position="718"/>
    </location>
</feature>
<feature type="compositionally biased region" description="Low complexity" evidence="3">
    <location>
        <begin position="294"/>
        <end position="311"/>
    </location>
</feature>
<dbReference type="PANTHER" id="PTHR47343:SF1">
    <property type="entry name" value="TRANSCRIPTIONAL ACTIVATOR SPT7"/>
    <property type="match status" value="1"/>
</dbReference>
<evidence type="ECO:0000259" key="4">
    <source>
        <dbReference type="PROSITE" id="PS50014"/>
    </source>
</evidence>